<dbReference type="SFLD" id="SFLDG01020">
    <property type="entry name" value="Terpene_Cyclase_Like_2"/>
    <property type="match status" value="1"/>
</dbReference>
<evidence type="ECO:0000313" key="7">
    <source>
        <dbReference type="Proteomes" id="UP001301769"/>
    </source>
</evidence>
<accession>A0AAN6XVA9</accession>
<organism evidence="6 7">
    <name type="scientific">Rhypophila decipiens</name>
    <dbReference type="NCBI Taxonomy" id="261697"/>
    <lineage>
        <taxon>Eukaryota</taxon>
        <taxon>Fungi</taxon>
        <taxon>Dikarya</taxon>
        <taxon>Ascomycota</taxon>
        <taxon>Pezizomycotina</taxon>
        <taxon>Sordariomycetes</taxon>
        <taxon>Sordariomycetidae</taxon>
        <taxon>Sordariales</taxon>
        <taxon>Naviculisporaceae</taxon>
        <taxon>Rhypophila</taxon>
    </lineage>
</organism>
<sequence length="419" mass="47821">MPVLSNDSQAIIRLPDTLRNWPWPRTINPHYEECKRKSEAWIESFRAFSPKAQRAFNRCNFSLLSSLAWANLNRDGCRIGCDLMHLFFVFDEYSDRSTHEESRQQAISIMDALRDPHKPRPEGEFVGGRVAQEFWLNAIKTTPESFQKRFIEAFQRYVDSVVQQSSDRDNHCQRDIASYLALRRYTIGAEPSFVLNAMHMDLPDHVVAHPTLKRLEELATDMIILGNDIVSYDREQSQPGQAEHNIISAIMSPLKLDVQGAMDWVGRYHDGLVDEFLAGFETLPTFPEESQQVNAYVVEYASALANWVRASDAWGFESERYFGKDAPRIGRERTFALRPQQVVSDASAQEVAIAPEPRTLSSSDHELSEQKSEDEIMGAKSKSTETGQRSTVHCISLWSIWGTTWSIVGSLLRKARILF</sequence>
<reference evidence="6" key="1">
    <citation type="journal article" date="2023" name="Mol. Phylogenet. Evol.">
        <title>Genome-scale phylogeny and comparative genomics of the fungal order Sordariales.</title>
        <authorList>
            <person name="Hensen N."/>
            <person name="Bonometti L."/>
            <person name="Westerberg I."/>
            <person name="Brannstrom I.O."/>
            <person name="Guillou S."/>
            <person name="Cros-Aarteil S."/>
            <person name="Calhoun S."/>
            <person name="Haridas S."/>
            <person name="Kuo A."/>
            <person name="Mondo S."/>
            <person name="Pangilinan J."/>
            <person name="Riley R."/>
            <person name="LaButti K."/>
            <person name="Andreopoulos B."/>
            <person name="Lipzen A."/>
            <person name="Chen C."/>
            <person name="Yan M."/>
            <person name="Daum C."/>
            <person name="Ng V."/>
            <person name="Clum A."/>
            <person name="Steindorff A."/>
            <person name="Ohm R.A."/>
            <person name="Martin F."/>
            <person name="Silar P."/>
            <person name="Natvig D.O."/>
            <person name="Lalanne C."/>
            <person name="Gautier V."/>
            <person name="Ament-Velasquez S.L."/>
            <person name="Kruys A."/>
            <person name="Hutchinson M.I."/>
            <person name="Powell A.J."/>
            <person name="Barry K."/>
            <person name="Miller A.N."/>
            <person name="Grigoriev I.V."/>
            <person name="Debuchy R."/>
            <person name="Gladieux P."/>
            <person name="Hiltunen Thoren M."/>
            <person name="Johannesson H."/>
        </authorList>
    </citation>
    <scope>NUCLEOTIDE SEQUENCE</scope>
    <source>
        <strain evidence="6">PSN293</strain>
    </source>
</reference>
<dbReference type="GO" id="GO:0046872">
    <property type="term" value="F:metal ion binding"/>
    <property type="evidence" value="ECO:0007669"/>
    <property type="project" value="UniProtKB-KW"/>
</dbReference>
<keyword evidence="4" id="KW-0456">Lyase</keyword>
<dbReference type="Gene3D" id="1.10.600.10">
    <property type="entry name" value="Farnesyl Diphosphate Synthase"/>
    <property type="match status" value="1"/>
</dbReference>
<dbReference type="AlphaFoldDB" id="A0AAN6XVA9"/>
<name>A0AAN6XVA9_9PEZI</name>
<evidence type="ECO:0000256" key="2">
    <source>
        <dbReference type="ARBA" id="ARBA00006333"/>
    </source>
</evidence>
<evidence type="ECO:0000256" key="4">
    <source>
        <dbReference type="RuleBase" id="RU366034"/>
    </source>
</evidence>
<gene>
    <name evidence="6" type="ORF">QBC37DRAFT_298931</name>
</gene>
<keyword evidence="3 4" id="KW-0460">Magnesium</keyword>
<protein>
    <recommendedName>
        <fullName evidence="4">Terpene synthase</fullName>
        <ecNumber evidence="4">4.2.3.-</ecNumber>
    </recommendedName>
</protein>
<dbReference type="EC" id="4.2.3.-" evidence="4"/>
<evidence type="ECO:0000313" key="6">
    <source>
        <dbReference type="EMBL" id="KAK4207344.1"/>
    </source>
</evidence>
<dbReference type="GO" id="GO:0010333">
    <property type="term" value="F:terpene synthase activity"/>
    <property type="evidence" value="ECO:0007669"/>
    <property type="project" value="InterPro"/>
</dbReference>
<dbReference type="EMBL" id="MU858301">
    <property type="protein sequence ID" value="KAK4207344.1"/>
    <property type="molecule type" value="Genomic_DNA"/>
</dbReference>
<dbReference type="InterPro" id="IPR008949">
    <property type="entry name" value="Isoprenoid_synthase_dom_sf"/>
</dbReference>
<dbReference type="SFLD" id="SFLDS00005">
    <property type="entry name" value="Isoprenoid_Synthase_Type_I"/>
    <property type="match status" value="1"/>
</dbReference>
<dbReference type="Proteomes" id="UP001301769">
    <property type="component" value="Unassembled WGS sequence"/>
</dbReference>
<feature type="compositionally biased region" description="Basic and acidic residues" evidence="5">
    <location>
        <begin position="363"/>
        <end position="374"/>
    </location>
</feature>
<dbReference type="PANTHER" id="PTHR35201:SF4">
    <property type="entry name" value="BETA-PINACENE SYNTHASE-RELATED"/>
    <property type="match status" value="1"/>
</dbReference>
<keyword evidence="4" id="KW-0479">Metal-binding</keyword>
<evidence type="ECO:0000256" key="5">
    <source>
        <dbReference type="SAM" id="MobiDB-lite"/>
    </source>
</evidence>
<reference evidence="6" key="2">
    <citation type="submission" date="2023-05" db="EMBL/GenBank/DDBJ databases">
        <authorList>
            <consortium name="Lawrence Berkeley National Laboratory"/>
            <person name="Steindorff A."/>
            <person name="Hensen N."/>
            <person name="Bonometti L."/>
            <person name="Westerberg I."/>
            <person name="Brannstrom I.O."/>
            <person name="Guillou S."/>
            <person name="Cros-Aarteil S."/>
            <person name="Calhoun S."/>
            <person name="Haridas S."/>
            <person name="Kuo A."/>
            <person name="Mondo S."/>
            <person name="Pangilinan J."/>
            <person name="Riley R."/>
            <person name="Labutti K."/>
            <person name="Andreopoulos B."/>
            <person name="Lipzen A."/>
            <person name="Chen C."/>
            <person name="Yanf M."/>
            <person name="Daum C."/>
            <person name="Ng V."/>
            <person name="Clum A."/>
            <person name="Ohm R."/>
            <person name="Martin F."/>
            <person name="Silar P."/>
            <person name="Natvig D."/>
            <person name="Lalanne C."/>
            <person name="Gautier V."/>
            <person name="Ament-Velasquez S.L."/>
            <person name="Kruys A."/>
            <person name="Hutchinson M.I."/>
            <person name="Powell A.J."/>
            <person name="Barry K."/>
            <person name="Miller A.N."/>
            <person name="Grigoriev I.V."/>
            <person name="Debuchy R."/>
            <person name="Gladieux P."/>
            <person name="Thoren M.H."/>
            <person name="Johannesson H."/>
        </authorList>
    </citation>
    <scope>NUCLEOTIDE SEQUENCE</scope>
    <source>
        <strain evidence="6">PSN293</strain>
    </source>
</reference>
<dbReference type="Pfam" id="PF19086">
    <property type="entry name" value="Terpene_syn_C_2"/>
    <property type="match status" value="1"/>
</dbReference>
<comment type="caution">
    <text evidence="6">The sequence shown here is derived from an EMBL/GenBank/DDBJ whole genome shotgun (WGS) entry which is preliminary data.</text>
</comment>
<proteinExistence type="inferred from homology"/>
<feature type="region of interest" description="Disordered" evidence="5">
    <location>
        <begin position="357"/>
        <end position="385"/>
    </location>
</feature>
<dbReference type="InterPro" id="IPR034686">
    <property type="entry name" value="Terpene_cyclase-like_2"/>
</dbReference>
<comment type="similarity">
    <text evidence="2 4">Belongs to the terpene synthase family.</text>
</comment>
<keyword evidence="7" id="KW-1185">Reference proteome</keyword>
<evidence type="ECO:0000256" key="3">
    <source>
        <dbReference type="ARBA" id="ARBA00022842"/>
    </source>
</evidence>
<evidence type="ECO:0000256" key="1">
    <source>
        <dbReference type="ARBA" id="ARBA00001946"/>
    </source>
</evidence>
<comment type="cofactor">
    <cofactor evidence="1 4">
        <name>Mg(2+)</name>
        <dbReference type="ChEBI" id="CHEBI:18420"/>
    </cofactor>
</comment>
<dbReference type="SUPFAM" id="SSF48576">
    <property type="entry name" value="Terpenoid synthases"/>
    <property type="match status" value="1"/>
</dbReference>
<dbReference type="PANTHER" id="PTHR35201">
    <property type="entry name" value="TERPENE SYNTHASE"/>
    <property type="match status" value="1"/>
</dbReference>
<dbReference type="GO" id="GO:0008299">
    <property type="term" value="P:isoprenoid biosynthetic process"/>
    <property type="evidence" value="ECO:0007669"/>
    <property type="project" value="UniProtKB-ARBA"/>
</dbReference>